<reference evidence="3 4" key="1">
    <citation type="submission" date="2020-08" db="EMBL/GenBank/DDBJ databases">
        <title>Genomic Encyclopedia of Type Strains, Phase IV (KMG-IV): sequencing the most valuable type-strain genomes for metagenomic binning, comparative biology and taxonomic classification.</title>
        <authorList>
            <person name="Goeker M."/>
        </authorList>
    </citation>
    <scope>NUCLEOTIDE SEQUENCE [LARGE SCALE GENOMIC DNA]</scope>
    <source>
        <strain evidence="3 4">DSM 25622</strain>
    </source>
</reference>
<evidence type="ECO:0000313" key="3">
    <source>
        <dbReference type="EMBL" id="MBB5694868.1"/>
    </source>
</evidence>
<keyword evidence="4" id="KW-1185">Reference proteome</keyword>
<organism evidence="3 4">
    <name type="scientific">Muricoccus pecuniae</name>
    <dbReference type="NCBI Taxonomy" id="693023"/>
    <lineage>
        <taxon>Bacteria</taxon>
        <taxon>Pseudomonadati</taxon>
        <taxon>Pseudomonadota</taxon>
        <taxon>Alphaproteobacteria</taxon>
        <taxon>Acetobacterales</taxon>
        <taxon>Roseomonadaceae</taxon>
        <taxon>Muricoccus</taxon>
    </lineage>
</organism>
<feature type="region of interest" description="Disordered" evidence="1">
    <location>
        <begin position="153"/>
        <end position="203"/>
    </location>
</feature>
<comment type="caution">
    <text evidence="3">The sequence shown here is derived from an EMBL/GenBank/DDBJ whole genome shotgun (WGS) entry which is preliminary data.</text>
</comment>
<feature type="compositionally biased region" description="Basic and acidic residues" evidence="1">
    <location>
        <begin position="158"/>
        <end position="167"/>
    </location>
</feature>
<dbReference type="RefSeq" id="WP_184519652.1">
    <property type="nucleotide sequence ID" value="NZ_JACIJD010000012.1"/>
</dbReference>
<feature type="region of interest" description="Disordered" evidence="1">
    <location>
        <begin position="37"/>
        <end position="56"/>
    </location>
</feature>
<dbReference type="AlphaFoldDB" id="A0A840Y172"/>
<evidence type="ECO:0000256" key="2">
    <source>
        <dbReference type="SAM" id="SignalP"/>
    </source>
</evidence>
<proteinExistence type="predicted"/>
<name>A0A840Y172_9PROT</name>
<keyword evidence="2" id="KW-0732">Signal</keyword>
<evidence type="ECO:0008006" key="5">
    <source>
        <dbReference type="Google" id="ProtNLM"/>
    </source>
</evidence>
<gene>
    <name evidence="3" type="ORF">FHS87_002920</name>
</gene>
<sequence>MKTVAHRRIAAALALLLAAPLAVPAAVAQPVLSGEADAEAPAGPAGAAPSPADLSAAARPALPADIANLPLGPDFTRLPAGGWRLGGRSGRGEPEHGARLAIETIGRYLAEQTSGRVTVLAQAAGPEDDPSVARRTSLARAITVKQSLTRGGLPGTRIDLRPLGRTDEEADAIDIIAPPRARPRDAAAAPPPAAPTSSAPRGG</sequence>
<feature type="signal peptide" evidence="2">
    <location>
        <begin position="1"/>
        <end position="25"/>
    </location>
</feature>
<protein>
    <recommendedName>
        <fullName evidence="5">OmpA-like domain-containing protein</fullName>
    </recommendedName>
</protein>
<accession>A0A840Y172</accession>
<evidence type="ECO:0000313" key="4">
    <source>
        <dbReference type="Proteomes" id="UP000580654"/>
    </source>
</evidence>
<evidence type="ECO:0000256" key="1">
    <source>
        <dbReference type="SAM" id="MobiDB-lite"/>
    </source>
</evidence>
<dbReference type="EMBL" id="JACIJD010000012">
    <property type="protein sequence ID" value="MBB5694868.1"/>
    <property type="molecule type" value="Genomic_DNA"/>
</dbReference>
<dbReference type="Proteomes" id="UP000580654">
    <property type="component" value="Unassembled WGS sequence"/>
</dbReference>
<feature type="compositionally biased region" description="Low complexity" evidence="1">
    <location>
        <begin position="39"/>
        <end position="56"/>
    </location>
</feature>
<feature type="chain" id="PRO_5032383688" description="OmpA-like domain-containing protein" evidence="2">
    <location>
        <begin position="26"/>
        <end position="203"/>
    </location>
</feature>